<dbReference type="Pfam" id="PF20684">
    <property type="entry name" value="Fung_rhodopsin"/>
    <property type="match status" value="1"/>
</dbReference>
<evidence type="ECO:0000256" key="4">
    <source>
        <dbReference type="ARBA" id="ARBA00023136"/>
    </source>
</evidence>
<feature type="transmembrane region" description="Helical" evidence="7">
    <location>
        <begin position="134"/>
        <end position="156"/>
    </location>
</feature>
<comment type="similarity">
    <text evidence="5">Belongs to the SAT4 family.</text>
</comment>
<keyword evidence="2 7" id="KW-0812">Transmembrane</keyword>
<evidence type="ECO:0000256" key="5">
    <source>
        <dbReference type="ARBA" id="ARBA00038359"/>
    </source>
</evidence>
<gene>
    <name evidence="9" type="ORF">K504DRAFT_504558</name>
</gene>
<dbReference type="AlphaFoldDB" id="A0A6G1K3K5"/>
<dbReference type="Proteomes" id="UP000799428">
    <property type="component" value="Unassembled WGS sequence"/>
</dbReference>
<evidence type="ECO:0000259" key="8">
    <source>
        <dbReference type="Pfam" id="PF20684"/>
    </source>
</evidence>
<sequence length="398" mass="44263">MSTTQQHSPEWLAHDLGPTVIATASLTIICSTLFVGLRYYARYLAQTKLSIEDVLIPFAWLAEIGLCITGIFMVQIAGTGHHQDYVIQMDPEMLVVHYKGIMVIELVHPSAVAFSKLAVLLLYLKVFTGKTTRLITWIVIYIVIGTWVSFTIAIVFQCRPFAFNWDKTIPSGVCFNIMAFSKSGSVPNIISDVVVLILPIRTVVELKISRARKVGLLLIFLLGSVGIVASIVRTVVFCRINFADATYNTDAINWTIIEPGLYLEAACAMSFKPLFRMVAKVLHLNSFITQTRSFVFSQNAIKGSNRTAASIEDKLYMDTLKSSNSSVFTKLHSGATSSDEEAEVGLKSDGDQVVMSRSWIDDEDEEEEAPDANVQKGREERYNAACDNVEVNHDRRTL</sequence>
<organism evidence="9 10">
    <name type="scientific">Pleomassaria siparia CBS 279.74</name>
    <dbReference type="NCBI Taxonomy" id="1314801"/>
    <lineage>
        <taxon>Eukaryota</taxon>
        <taxon>Fungi</taxon>
        <taxon>Dikarya</taxon>
        <taxon>Ascomycota</taxon>
        <taxon>Pezizomycotina</taxon>
        <taxon>Dothideomycetes</taxon>
        <taxon>Pleosporomycetidae</taxon>
        <taxon>Pleosporales</taxon>
        <taxon>Pleomassariaceae</taxon>
        <taxon>Pleomassaria</taxon>
    </lineage>
</organism>
<dbReference type="EMBL" id="MU005774">
    <property type="protein sequence ID" value="KAF2707388.1"/>
    <property type="molecule type" value="Genomic_DNA"/>
</dbReference>
<dbReference type="OrthoDB" id="3529975at2759"/>
<evidence type="ECO:0000256" key="3">
    <source>
        <dbReference type="ARBA" id="ARBA00022989"/>
    </source>
</evidence>
<feature type="transmembrane region" description="Helical" evidence="7">
    <location>
        <begin position="20"/>
        <end position="41"/>
    </location>
</feature>
<reference evidence="9" key="1">
    <citation type="journal article" date="2020" name="Stud. Mycol.">
        <title>101 Dothideomycetes genomes: a test case for predicting lifestyles and emergence of pathogens.</title>
        <authorList>
            <person name="Haridas S."/>
            <person name="Albert R."/>
            <person name="Binder M."/>
            <person name="Bloem J."/>
            <person name="Labutti K."/>
            <person name="Salamov A."/>
            <person name="Andreopoulos B."/>
            <person name="Baker S."/>
            <person name="Barry K."/>
            <person name="Bills G."/>
            <person name="Bluhm B."/>
            <person name="Cannon C."/>
            <person name="Castanera R."/>
            <person name="Culley D."/>
            <person name="Daum C."/>
            <person name="Ezra D."/>
            <person name="Gonzalez J."/>
            <person name="Henrissat B."/>
            <person name="Kuo A."/>
            <person name="Liang C."/>
            <person name="Lipzen A."/>
            <person name="Lutzoni F."/>
            <person name="Magnuson J."/>
            <person name="Mondo S."/>
            <person name="Nolan M."/>
            <person name="Ohm R."/>
            <person name="Pangilinan J."/>
            <person name="Park H.-J."/>
            <person name="Ramirez L."/>
            <person name="Alfaro M."/>
            <person name="Sun H."/>
            <person name="Tritt A."/>
            <person name="Yoshinaga Y."/>
            <person name="Zwiers L.-H."/>
            <person name="Turgeon B."/>
            <person name="Goodwin S."/>
            <person name="Spatafora J."/>
            <person name="Crous P."/>
            <person name="Grigoriev I."/>
        </authorList>
    </citation>
    <scope>NUCLEOTIDE SEQUENCE</scope>
    <source>
        <strain evidence="9">CBS 279.74</strain>
    </source>
</reference>
<protein>
    <recommendedName>
        <fullName evidence="8">Rhodopsin domain-containing protein</fullName>
    </recommendedName>
</protein>
<name>A0A6G1K3K5_9PLEO</name>
<keyword evidence="4 7" id="KW-0472">Membrane</keyword>
<evidence type="ECO:0000256" key="1">
    <source>
        <dbReference type="ARBA" id="ARBA00004141"/>
    </source>
</evidence>
<dbReference type="InterPro" id="IPR049326">
    <property type="entry name" value="Rhodopsin_dom_fungi"/>
</dbReference>
<evidence type="ECO:0000313" key="9">
    <source>
        <dbReference type="EMBL" id="KAF2707388.1"/>
    </source>
</evidence>
<feature type="compositionally biased region" description="Acidic residues" evidence="6">
    <location>
        <begin position="361"/>
        <end position="370"/>
    </location>
</feature>
<keyword evidence="3 7" id="KW-1133">Transmembrane helix</keyword>
<feature type="transmembrane region" description="Helical" evidence="7">
    <location>
        <begin position="216"/>
        <end position="236"/>
    </location>
</feature>
<keyword evidence="10" id="KW-1185">Reference proteome</keyword>
<dbReference type="PANTHER" id="PTHR33048">
    <property type="entry name" value="PTH11-LIKE INTEGRAL MEMBRANE PROTEIN (AFU_ORTHOLOGUE AFUA_5G11245)"/>
    <property type="match status" value="1"/>
</dbReference>
<proteinExistence type="inferred from homology"/>
<comment type="subcellular location">
    <subcellularLocation>
        <location evidence="1">Membrane</location>
        <topology evidence="1">Multi-pass membrane protein</topology>
    </subcellularLocation>
</comment>
<evidence type="ECO:0000256" key="7">
    <source>
        <dbReference type="SAM" id="Phobius"/>
    </source>
</evidence>
<feature type="region of interest" description="Disordered" evidence="6">
    <location>
        <begin position="334"/>
        <end position="381"/>
    </location>
</feature>
<dbReference type="PANTHER" id="PTHR33048:SF47">
    <property type="entry name" value="INTEGRAL MEMBRANE PROTEIN-RELATED"/>
    <property type="match status" value="1"/>
</dbReference>
<feature type="transmembrane region" description="Helical" evidence="7">
    <location>
        <begin position="53"/>
        <end position="78"/>
    </location>
</feature>
<dbReference type="InterPro" id="IPR052337">
    <property type="entry name" value="SAT4-like"/>
</dbReference>
<accession>A0A6G1K3K5</accession>
<feature type="domain" description="Rhodopsin" evidence="8">
    <location>
        <begin position="37"/>
        <end position="276"/>
    </location>
</feature>
<feature type="transmembrane region" description="Helical" evidence="7">
    <location>
        <begin position="98"/>
        <end position="122"/>
    </location>
</feature>
<dbReference type="GO" id="GO:0016020">
    <property type="term" value="C:membrane"/>
    <property type="evidence" value="ECO:0007669"/>
    <property type="project" value="UniProtKB-SubCell"/>
</dbReference>
<evidence type="ECO:0000256" key="6">
    <source>
        <dbReference type="SAM" id="MobiDB-lite"/>
    </source>
</evidence>
<evidence type="ECO:0000313" key="10">
    <source>
        <dbReference type="Proteomes" id="UP000799428"/>
    </source>
</evidence>
<evidence type="ECO:0000256" key="2">
    <source>
        <dbReference type="ARBA" id="ARBA00022692"/>
    </source>
</evidence>